<dbReference type="Proteomes" id="UP000290759">
    <property type="component" value="Unassembled WGS sequence"/>
</dbReference>
<accession>A0A4Q2U5Y5</accession>
<gene>
    <name evidence="2" type="ORF">D3273_11405</name>
</gene>
<evidence type="ECO:0000313" key="2">
    <source>
        <dbReference type="EMBL" id="RYC31740.1"/>
    </source>
</evidence>
<reference evidence="2 3" key="1">
    <citation type="submission" date="2018-12" db="EMBL/GenBank/DDBJ databases">
        <authorList>
            <person name="Grouzdev D.S."/>
            <person name="Krutkina M.S."/>
        </authorList>
    </citation>
    <scope>NUCLEOTIDE SEQUENCE [LARGE SCALE GENOMIC DNA]</scope>
    <source>
        <strain evidence="2 3">RmlP026</strain>
    </source>
</reference>
<name>A0A4Q2U5Y5_9HYPH</name>
<feature type="region of interest" description="Disordered" evidence="1">
    <location>
        <begin position="57"/>
        <end position="103"/>
    </location>
</feature>
<evidence type="ECO:0000256" key="1">
    <source>
        <dbReference type="SAM" id="MobiDB-lite"/>
    </source>
</evidence>
<organism evidence="2 3">
    <name type="scientific">Lichenibacterium minor</name>
    <dbReference type="NCBI Taxonomy" id="2316528"/>
    <lineage>
        <taxon>Bacteria</taxon>
        <taxon>Pseudomonadati</taxon>
        <taxon>Pseudomonadota</taxon>
        <taxon>Alphaproteobacteria</taxon>
        <taxon>Hyphomicrobiales</taxon>
        <taxon>Lichenihabitantaceae</taxon>
        <taxon>Lichenibacterium</taxon>
    </lineage>
</organism>
<proteinExistence type="predicted"/>
<sequence length="103" mass="10717">MPDGVLSYDVVETFGATRSFQDVSLDVRRGEVLAFLGDSEPGLPALTDGAPYRAWTPPGGRFAVPSSAKTSAASNGERRPTLSASATAPVRAPTVGTPPTAWR</sequence>
<protein>
    <submittedName>
        <fullName evidence="2">Uncharacterized protein</fullName>
    </submittedName>
</protein>
<reference evidence="2 3" key="2">
    <citation type="submission" date="2019-02" db="EMBL/GenBank/DDBJ databases">
        <title>'Lichenibacterium ramalinii' gen. nov. sp. nov., 'Lichenibacterium minor' gen. nov. sp. nov.</title>
        <authorList>
            <person name="Pankratov T."/>
        </authorList>
    </citation>
    <scope>NUCLEOTIDE SEQUENCE [LARGE SCALE GENOMIC DNA]</scope>
    <source>
        <strain evidence="2 3">RmlP026</strain>
    </source>
</reference>
<dbReference type="RefSeq" id="WP_129226601.1">
    <property type="nucleotide sequence ID" value="NZ_QYBB01000011.1"/>
</dbReference>
<dbReference type="AlphaFoldDB" id="A0A4Q2U5Y5"/>
<dbReference type="EMBL" id="QYBB01000011">
    <property type="protein sequence ID" value="RYC31740.1"/>
    <property type="molecule type" value="Genomic_DNA"/>
</dbReference>
<evidence type="ECO:0000313" key="3">
    <source>
        <dbReference type="Proteomes" id="UP000290759"/>
    </source>
</evidence>
<keyword evidence="3" id="KW-1185">Reference proteome</keyword>
<comment type="caution">
    <text evidence="2">The sequence shown here is derived from an EMBL/GenBank/DDBJ whole genome shotgun (WGS) entry which is preliminary data.</text>
</comment>